<dbReference type="HAMAP" id="MF_00291_B">
    <property type="entry name" value="Ribosomal_uS2_B"/>
    <property type="match status" value="1"/>
</dbReference>
<keyword evidence="8" id="KW-1185">Reference proteome</keyword>
<dbReference type="Pfam" id="PF00318">
    <property type="entry name" value="Ribosomal_S2"/>
    <property type="match status" value="1"/>
</dbReference>
<dbReference type="Gene3D" id="1.10.287.610">
    <property type="entry name" value="Helix hairpin bin"/>
    <property type="match status" value="1"/>
</dbReference>
<reference evidence="7 8" key="1">
    <citation type="submission" date="2018-03" db="EMBL/GenBank/DDBJ databases">
        <title>Genome sequencing of Phreatobacter sp.</title>
        <authorList>
            <person name="Kim S.-J."/>
            <person name="Heo J."/>
            <person name="Kwon S.-W."/>
        </authorList>
    </citation>
    <scope>NUCLEOTIDE SEQUENCE [LARGE SCALE GENOMIC DNA]</scope>
    <source>
        <strain evidence="7 8">S-12</strain>
    </source>
</reference>
<dbReference type="InterPro" id="IPR023591">
    <property type="entry name" value="Ribosomal_uS2_flav_dom_sf"/>
</dbReference>
<evidence type="ECO:0000313" key="8">
    <source>
        <dbReference type="Proteomes" id="UP000237889"/>
    </source>
</evidence>
<evidence type="ECO:0000256" key="1">
    <source>
        <dbReference type="ARBA" id="ARBA00006242"/>
    </source>
</evidence>
<dbReference type="InterPro" id="IPR001865">
    <property type="entry name" value="Ribosomal_uS2"/>
</dbReference>
<dbReference type="Gene3D" id="3.40.50.10490">
    <property type="entry name" value="Glucose-6-phosphate isomerase like protein, domain 1"/>
    <property type="match status" value="1"/>
</dbReference>
<dbReference type="InterPro" id="IPR018130">
    <property type="entry name" value="Ribosomal_uS2_CS"/>
</dbReference>
<evidence type="ECO:0000256" key="4">
    <source>
        <dbReference type="ARBA" id="ARBA00035256"/>
    </source>
</evidence>
<dbReference type="GO" id="GO:0003735">
    <property type="term" value="F:structural constituent of ribosome"/>
    <property type="evidence" value="ECO:0007669"/>
    <property type="project" value="InterPro"/>
</dbReference>
<dbReference type="GO" id="GO:0006412">
    <property type="term" value="P:translation"/>
    <property type="evidence" value="ECO:0007669"/>
    <property type="project" value="UniProtKB-UniRule"/>
</dbReference>
<protein>
    <recommendedName>
        <fullName evidence="4 5">Small ribosomal subunit protein uS2</fullName>
    </recommendedName>
</protein>
<dbReference type="GO" id="GO:0022627">
    <property type="term" value="C:cytosolic small ribosomal subunit"/>
    <property type="evidence" value="ECO:0007669"/>
    <property type="project" value="TreeGrafter"/>
</dbReference>
<dbReference type="SUPFAM" id="SSF52313">
    <property type="entry name" value="Ribosomal protein S2"/>
    <property type="match status" value="1"/>
</dbReference>
<dbReference type="PROSITE" id="PS00963">
    <property type="entry name" value="RIBOSOMAL_S2_2"/>
    <property type="match status" value="1"/>
</dbReference>
<keyword evidence="2 5" id="KW-0689">Ribosomal protein</keyword>
<gene>
    <name evidence="5 7" type="primary">rpsB</name>
    <name evidence="7" type="ORF">C6569_07860</name>
</gene>
<dbReference type="CDD" id="cd01425">
    <property type="entry name" value="RPS2"/>
    <property type="match status" value="1"/>
</dbReference>
<accession>A0A2S0NA06</accession>
<organism evidence="7 8">
    <name type="scientific">Phreatobacter cathodiphilus</name>
    <dbReference type="NCBI Taxonomy" id="1868589"/>
    <lineage>
        <taxon>Bacteria</taxon>
        <taxon>Pseudomonadati</taxon>
        <taxon>Pseudomonadota</taxon>
        <taxon>Alphaproteobacteria</taxon>
        <taxon>Hyphomicrobiales</taxon>
        <taxon>Phreatobacteraceae</taxon>
        <taxon>Phreatobacter</taxon>
    </lineage>
</organism>
<dbReference type="PRINTS" id="PR00395">
    <property type="entry name" value="RIBOSOMALS2"/>
</dbReference>
<dbReference type="PANTHER" id="PTHR12534">
    <property type="entry name" value="30S RIBOSOMAL PROTEIN S2 PROKARYOTIC AND ORGANELLAR"/>
    <property type="match status" value="1"/>
</dbReference>
<evidence type="ECO:0000256" key="6">
    <source>
        <dbReference type="RuleBase" id="RU003631"/>
    </source>
</evidence>
<evidence type="ECO:0000256" key="3">
    <source>
        <dbReference type="ARBA" id="ARBA00023274"/>
    </source>
</evidence>
<evidence type="ECO:0000256" key="5">
    <source>
        <dbReference type="HAMAP-Rule" id="MF_00291"/>
    </source>
</evidence>
<dbReference type="NCBIfam" id="TIGR01011">
    <property type="entry name" value="rpsB_bact"/>
    <property type="match status" value="1"/>
</dbReference>
<dbReference type="FunFam" id="1.10.287.610:FF:000001">
    <property type="entry name" value="30S ribosomal protein S2"/>
    <property type="match status" value="1"/>
</dbReference>
<sequence>MALPDFSMRQLLEAGCHFGHQAHRWNPKMNQYIFGVRNNIHILDLAQTVPMLHRALVAVSDTVAKGGRVLFVGTKRQAQEAIAAGAKQCAQYYVNSRWLGGTMTNWKTVSGSISRLRKLDEALASGGAGYTKKEALTLAREKEKLERALGGIKDMGGVPDLMFVIDTNKEAIAILEAKRLGIPVVAIVDTNCDPDGITYPIPGNDDAGRAISLYCDLIARAAIDGIGRAQGSSGIDLGASEKPMVEDLPEAAAPAGVERLAGPRGPADELIKLTGVSPDIEKQLNDLGIFHFWQIAGFTASDAAEIGDSVGLPGRVQGWIDQAKTLVEAEAA</sequence>
<dbReference type="NCBIfam" id="NF008966">
    <property type="entry name" value="PRK12311.1"/>
    <property type="match status" value="1"/>
</dbReference>
<name>A0A2S0NA06_9HYPH</name>
<evidence type="ECO:0000313" key="7">
    <source>
        <dbReference type="EMBL" id="AVO44985.1"/>
    </source>
</evidence>
<keyword evidence="3 5" id="KW-0687">Ribonucleoprotein</keyword>
<comment type="similarity">
    <text evidence="1 5 6">Belongs to the universal ribosomal protein uS2 family.</text>
</comment>
<dbReference type="OrthoDB" id="9808036at2"/>
<dbReference type="PANTHER" id="PTHR12534:SF0">
    <property type="entry name" value="SMALL RIBOSOMAL SUBUNIT PROTEIN US2M"/>
    <property type="match status" value="1"/>
</dbReference>
<dbReference type="Proteomes" id="UP000237889">
    <property type="component" value="Chromosome"/>
</dbReference>
<dbReference type="KEGG" id="phr:C6569_07860"/>
<dbReference type="EMBL" id="CP027668">
    <property type="protein sequence ID" value="AVO44985.1"/>
    <property type="molecule type" value="Genomic_DNA"/>
</dbReference>
<dbReference type="AlphaFoldDB" id="A0A2S0NA06"/>
<evidence type="ECO:0000256" key="2">
    <source>
        <dbReference type="ARBA" id="ARBA00022980"/>
    </source>
</evidence>
<dbReference type="InterPro" id="IPR005706">
    <property type="entry name" value="Ribosomal_uS2_bac/mit/plastid"/>
</dbReference>
<dbReference type="RefSeq" id="WP_106748326.1">
    <property type="nucleotide sequence ID" value="NZ_CP027668.1"/>
</dbReference>
<proteinExistence type="inferred from homology"/>